<name>A0AAV5AX77_9ACTN</name>
<evidence type="ECO:0000256" key="2">
    <source>
        <dbReference type="ARBA" id="ARBA00007663"/>
    </source>
</evidence>
<evidence type="ECO:0000313" key="14">
    <source>
        <dbReference type="Proteomes" id="UP001055025"/>
    </source>
</evidence>
<evidence type="ECO:0000256" key="9">
    <source>
        <dbReference type="ARBA" id="ARBA00022840"/>
    </source>
</evidence>
<keyword evidence="5" id="KW-0808">Transferase</keyword>
<reference evidence="13" key="1">
    <citation type="journal article" date="2022" name="Int. J. Syst. Evol. Microbiol.">
        <title>Granulimonas faecalis gen. nov., sp. nov., and Leptogranulimonas caecicola gen. nov., sp. nov., novel lactate-producing Atopobiaceae bacteria isolated from mouse intestines, and an emended description of the family Atopobiaceae.</title>
        <authorList>
            <person name="Morinaga K."/>
            <person name="Kusada H."/>
            <person name="Sakamoto S."/>
            <person name="Murakami T."/>
            <person name="Toyoda A."/>
            <person name="Mori H."/>
            <person name="Meng X.Y."/>
            <person name="Takashino M."/>
            <person name="Murotomi K."/>
            <person name="Tamaki H."/>
        </authorList>
    </citation>
    <scope>NUCLEOTIDE SEQUENCE</scope>
    <source>
        <strain evidence="13">OPF53</strain>
    </source>
</reference>
<dbReference type="InterPro" id="IPR006070">
    <property type="entry name" value="Sua5-like_dom"/>
</dbReference>
<dbReference type="GO" id="GO:0005524">
    <property type="term" value="F:ATP binding"/>
    <property type="evidence" value="ECO:0007669"/>
    <property type="project" value="UniProtKB-KW"/>
</dbReference>
<feature type="domain" description="YrdC-like" evidence="12">
    <location>
        <begin position="18"/>
        <end position="206"/>
    </location>
</feature>
<evidence type="ECO:0000256" key="1">
    <source>
        <dbReference type="ARBA" id="ARBA00004496"/>
    </source>
</evidence>
<dbReference type="InterPro" id="IPR050156">
    <property type="entry name" value="TC-AMP_synthase_SUA5"/>
</dbReference>
<evidence type="ECO:0000256" key="4">
    <source>
        <dbReference type="ARBA" id="ARBA00022490"/>
    </source>
</evidence>
<comment type="subcellular location">
    <subcellularLocation>
        <location evidence="1">Cytoplasm</location>
    </subcellularLocation>
</comment>
<dbReference type="PANTHER" id="PTHR17490:SF16">
    <property type="entry name" value="THREONYLCARBAMOYL-AMP SYNTHASE"/>
    <property type="match status" value="1"/>
</dbReference>
<evidence type="ECO:0000259" key="12">
    <source>
        <dbReference type="PROSITE" id="PS51163"/>
    </source>
</evidence>
<evidence type="ECO:0000256" key="3">
    <source>
        <dbReference type="ARBA" id="ARBA00012584"/>
    </source>
</evidence>
<sequence length="218" mass="21915">MSEPGNTVRVAGGRPVPGEVLERLAGVLGPGRGVAVLPTDSVYGIGALAVAGNPGHGRVFAIKGRDRSQTLPLLIGSSEDLEVYGEGVPGWASRAARELWPGALTFVVRASGELPGEYKAADGTVALRVPDAPLVREVIARVGAPLAMTSANTHGAPSPASFDELEGVIVAQADVVVDGGACPVGTASTIVDATGASPRILREGSVTLDDVLVAGGLV</sequence>
<keyword evidence="9" id="KW-0067">ATP-binding</keyword>
<keyword evidence="8" id="KW-0547">Nucleotide-binding</keyword>
<dbReference type="PROSITE" id="PS51163">
    <property type="entry name" value="YRDC"/>
    <property type="match status" value="1"/>
</dbReference>
<keyword evidence="4" id="KW-0963">Cytoplasm</keyword>
<dbReference type="SUPFAM" id="SSF55821">
    <property type="entry name" value="YrdC/RibB"/>
    <property type="match status" value="1"/>
</dbReference>
<evidence type="ECO:0000256" key="8">
    <source>
        <dbReference type="ARBA" id="ARBA00022741"/>
    </source>
</evidence>
<dbReference type="AlphaFoldDB" id="A0AAV5AX77"/>
<dbReference type="EMBL" id="BQKC01000001">
    <property type="protein sequence ID" value="GJM54531.1"/>
    <property type="molecule type" value="Genomic_DNA"/>
</dbReference>
<evidence type="ECO:0000313" key="13">
    <source>
        <dbReference type="EMBL" id="GJM54531.1"/>
    </source>
</evidence>
<dbReference type="GO" id="GO:0006450">
    <property type="term" value="P:regulation of translational fidelity"/>
    <property type="evidence" value="ECO:0007669"/>
    <property type="project" value="TreeGrafter"/>
</dbReference>
<evidence type="ECO:0000256" key="10">
    <source>
        <dbReference type="ARBA" id="ARBA00029774"/>
    </source>
</evidence>
<dbReference type="NCBIfam" id="TIGR00057">
    <property type="entry name" value="L-threonylcarbamoyladenylate synthase"/>
    <property type="match status" value="1"/>
</dbReference>
<keyword evidence="14" id="KW-1185">Reference proteome</keyword>
<dbReference type="GO" id="GO:0008033">
    <property type="term" value="P:tRNA processing"/>
    <property type="evidence" value="ECO:0007669"/>
    <property type="project" value="UniProtKB-KW"/>
</dbReference>
<evidence type="ECO:0000256" key="11">
    <source>
        <dbReference type="ARBA" id="ARBA00048366"/>
    </source>
</evidence>
<dbReference type="GO" id="GO:0003725">
    <property type="term" value="F:double-stranded RNA binding"/>
    <property type="evidence" value="ECO:0007669"/>
    <property type="project" value="InterPro"/>
</dbReference>
<dbReference type="GO" id="GO:0000049">
    <property type="term" value="F:tRNA binding"/>
    <property type="evidence" value="ECO:0007669"/>
    <property type="project" value="TreeGrafter"/>
</dbReference>
<accession>A0AAV5AX77</accession>
<dbReference type="GO" id="GO:0005737">
    <property type="term" value="C:cytoplasm"/>
    <property type="evidence" value="ECO:0007669"/>
    <property type="project" value="UniProtKB-SubCell"/>
</dbReference>
<keyword evidence="6" id="KW-0819">tRNA processing</keyword>
<dbReference type="RefSeq" id="WP_135978028.1">
    <property type="nucleotide sequence ID" value="NZ_BQKC01000001.1"/>
</dbReference>
<dbReference type="Pfam" id="PF01300">
    <property type="entry name" value="Sua5_yciO_yrdC"/>
    <property type="match status" value="1"/>
</dbReference>
<evidence type="ECO:0000256" key="7">
    <source>
        <dbReference type="ARBA" id="ARBA00022695"/>
    </source>
</evidence>
<dbReference type="GO" id="GO:0061710">
    <property type="term" value="F:L-threonylcarbamoyladenylate synthase"/>
    <property type="evidence" value="ECO:0007669"/>
    <property type="project" value="UniProtKB-EC"/>
</dbReference>
<dbReference type="EC" id="2.7.7.87" evidence="3"/>
<dbReference type="PANTHER" id="PTHR17490">
    <property type="entry name" value="SUA5"/>
    <property type="match status" value="1"/>
</dbReference>
<dbReference type="Proteomes" id="UP001055025">
    <property type="component" value="Unassembled WGS sequence"/>
</dbReference>
<evidence type="ECO:0000256" key="6">
    <source>
        <dbReference type="ARBA" id="ARBA00022694"/>
    </source>
</evidence>
<comment type="caution">
    <text evidence="13">The sequence shown here is derived from an EMBL/GenBank/DDBJ whole genome shotgun (WGS) entry which is preliminary data.</text>
</comment>
<gene>
    <name evidence="13" type="ORF">ATOP_01860</name>
</gene>
<comment type="similarity">
    <text evidence="2">Belongs to the SUA5 family.</text>
</comment>
<comment type="catalytic activity">
    <reaction evidence="11">
        <text>L-threonine + hydrogencarbonate + ATP = L-threonylcarbamoyladenylate + diphosphate + H2O</text>
        <dbReference type="Rhea" id="RHEA:36407"/>
        <dbReference type="ChEBI" id="CHEBI:15377"/>
        <dbReference type="ChEBI" id="CHEBI:17544"/>
        <dbReference type="ChEBI" id="CHEBI:30616"/>
        <dbReference type="ChEBI" id="CHEBI:33019"/>
        <dbReference type="ChEBI" id="CHEBI:57926"/>
        <dbReference type="ChEBI" id="CHEBI:73682"/>
        <dbReference type="EC" id="2.7.7.87"/>
    </reaction>
</comment>
<dbReference type="Gene3D" id="3.90.870.10">
    <property type="entry name" value="DHBP synthase"/>
    <property type="match status" value="1"/>
</dbReference>
<evidence type="ECO:0000256" key="5">
    <source>
        <dbReference type="ARBA" id="ARBA00022679"/>
    </source>
</evidence>
<dbReference type="InterPro" id="IPR017945">
    <property type="entry name" value="DHBP_synth_RibB-like_a/b_dom"/>
</dbReference>
<proteinExistence type="inferred from homology"/>
<organism evidence="13 14">
    <name type="scientific">Granulimonas faecalis</name>
    <dbReference type="NCBI Taxonomy" id="2894155"/>
    <lineage>
        <taxon>Bacteria</taxon>
        <taxon>Bacillati</taxon>
        <taxon>Actinomycetota</taxon>
        <taxon>Coriobacteriia</taxon>
        <taxon>Coriobacteriales</taxon>
        <taxon>Kribbibacteriaceae</taxon>
        <taxon>Granulimonas</taxon>
    </lineage>
</organism>
<protein>
    <recommendedName>
        <fullName evidence="10">L-threonylcarbamoyladenylate synthase</fullName>
        <ecNumber evidence="3">2.7.7.87</ecNumber>
    </recommendedName>
    <alternativeName>
        <fullName evidence="10">L-threonylcarbamoyladenylate synthase</fullName>
    </alternativeName>
</protein>
<keyword evidence="7" id="KW-0548">Nucleotidyltransferase</keyword>